<dbReference type="RefSeq" id="XP_066078126.1">
    <property type="nucleotide sequence ID" value="XM_066222029.1"/>
</dbReference>
<dbReference type="SUPFAM" id="SSF69065">
    <property type="entry name" value="RNase III domain-like"/>
    <property type="match status" value="1"/>
</dbReference>
<feature type="compositionally biased region" description="Polar residues" evidence="1">
    <location>
        <begin position="205"/>
        <end position="230"/>
    </location>
</feature>
<evidence type="ECO:0000256" key="1">
    <source>
        <dbReference type="SAM" id="MobiDB-lite"/>
    </source>
</evidence>
<dbReference type="AlphaFoldDB" id="A0AAX4K1U5"/>
<evidence type="ECO:0000259" key="2">
    <source>
        <dbReference type="PROSITE" id="PS50142"/>
    </source>
</evidence>
<accession>A0AAX4K1U5</accession>
<evidence type="ECO:0000313" key="3">
    <source>
        <dbReference type="EMBL" id="WWC91364.1"/>
    </source>
</evidence>
<dbReference type="Proteomes" id="UP001355207">
    <property type="component" value="Chromosome 8"/>
</dbReference>
<proteinExistence type="predicted"/>
<reference evidence="3 4" key="1">
    <citation type="submission" date="2024-01" db="EMBL/GenBank/DDBJ databases">
        <title>Comparative genomics of Cryptococcus and Kwoniella reveals pathogenesis evolution and contrasting modes of karyotype evolution via chromosome fusion or intercentromeric recombination.</title>
        <authorList>
            <person name="Coelho M.A."/>
            <person name="David-Palma M."/>
            <person name="Shea T."/>
            <person name="Bowers K."/>
            <person name="McGinley-Smith S."/>
            <person name="Mohammad A.W."/>
            <person name="Gnirke A."/>
            <person name="Yurkov A.M."/>
            <person name="Nowrousian M."/>
            <person name="Sun S."/>
            <person name="Cuomo C.A."/>
            <person name="Heitman J."/>
        </authorList>
    </citation>
    <scope>NUCLEOTIDE SEQUENCE [LARGE SCALE GENOMIC DNA]</scope>
    <source>
        <strain evidence="3 4">CBS 6074</strain>
    </source>
</reference>
<gene>
    <name evidence="3" type="ORF">L201_006307</name>
</gene>
<dbReference type="PROSITE" id="PS50142">
    <property type="entry name" value="RNASE_3_2"/>
    <property type="match status" value="1"/>
</dbReference>
<dbReference type="GeneID" id="91096976"/>
<feature type="region of interest" description="Disordered" evidence="1">
    <location>
        <begin position="179"/>
        <end position="230"/>
    </location>
</feature>
<organism evidence="3 4">
    <name type="scientific">Kwoniella dendrophila CBS 6074</name>
    <dbReference type="NCBI Taxonomy" id="1295534"/>
    <lineage>
        <taxon>Eukaryota</taxon>
        <taxon>Fungi</taxon>
        <taxon>Dikarya</taxon>
        <taxon>Basidiomycota</taxon>
        <taxon>Agaricomycotina</taxon>
        <taxon>Tremellomycetes</taxon>
        <taxon>Tremellales</taxon>
        <taxon>Cryptococcaceae</taxon>
        <taxon>Kwoniella</taxon>
    </lineage>
</organism>
<dbReference type="Gene3D" id="1.10.1520.10">
    <property type="entry name" value="Ribonuclease III domain"/>
    <property type="match status" value="1"/>
</dbReference>
<dbReference type="GO" id="GO:0006396">
    <property type="term" value="P:RNA processing"/>
    <property type="evidence" value="ECO:0007669"/>
    <property type="project" value="InterPro"/>
</dbReference>
<protein>
    <recommendedName>
        <fullName evidence="2">RNase III domain-containing protein</fullName>
    </recommendedName>
</protein>
<name>A0AAX4K1U5_9TREE</name>
<dbReference type="EMBL" id="CP144105">
    <property type="protein sequence ID" value="WWC91364.1"/>
    <property type="molecule type" value="Genomic_DNA"/>
</dbReference>
<dbReference type="GO" id="GO:0004525">
    <property type="term" value="F:ribonuclease III activity"/>
    <property type="evidence" value="ECO:0007669"/>
    <property type="project" value="InterPro"/>
</dbReference>
<dbReference type="InterPro" id="IPR000999">
    <property type="entry name" value="RNase_III_dom"/>
</dbReference>
<sequence length="387" mass="43783">MVKVKMDSSDSIAFNPYRSILDKDKSIQSLKLPKIDDEQIRKSTMTHSSIPLDSIEDQLKYGKLGFMGRGILFSVITSLIQEVFPEIDKESASALRDEVISSPILSSLSIYYKIPSKMMISRHIIESIRNSIKSTSEMFEVYIGGLFYSYRKQHIQKLEFEFDKLDPALLDQSHYKAQNVDGPTYENKNGSGKKSKKRKLDENNGKNLSTSPVTSEVGNSPNNSIHIDDTSNGFIPDNSLTIKVQANSQAYIEISKFLEPLFKPLVKILYDPKESETKQLIESSVNSKAELHLLLGRDKIPMPLYTSEKVLPEANPNANSEQGLKWKVKCTVIFPKDQIIIREEGEAQNSKDAGNIAAYLVLQKVRELKRSRERSKRNVDRGDSEDL</sequence>
<feature type="domain" description="RNase III" evidence="2">
    <location>
        <begin position="35"/>
        <end position="151"/>
    </location>
</feature>
<dbReference type="InterPro" id="IPR036389">
    <property type="entry name" value="RNase_III_sf"/>
</dbReference>
<evidence type="ECO:0000313" key="4">
    <source>
        <dbReference type="Proteomes" id="UP001355207"/>
    </source>
</evidence>
<keyword evidence="4" id="KW-1185">Reference proteome</keyword>
<dbReference type="Gene3D" id="3.30.160.20">
    <property type="match status" value="1"/>
</dbReference>